<gene>
    <name evidence="2" type="ORF">GDO54_011190</name>
</gene>
<keyword evidence="1" id="KW-0472">Membrane</keyword>
<protein>
    <submittedName>
        <fullName evidence="2">Uncharacterized protein</fullName>
    </submittedName>
</protein>
<name>A0AAV3AW95_PYXAD</name>
<evidence type="ECO:0000256" key="1">
    <source>
        <dbReference type="SAM" id="Phobius"/>
    </source>
</evidence>
<keyword evidence="1" id="KW-1133">Transmembrane helix</keyword>
<proteinExistence type="predicted"/>
<keyword evidence="3" id="KW-1185">Reference proteome</keyword>
<dbReference type="EMBL" id="DYDO01000004">
    <property type="protein sequence ID" value="DBA27007.1"/>
    <property type="molecule type" value="Genomic_DNA"/>
</dbReference>
<dbReference type="AlphaFoldDB" id="A0AAV3AW95"/>
<organism evidence="2 3">
    <name type="scientific">Pyxicephalus adspersus</name>
    <name type="common">African bullfrog</name>
    <dbReference type="NCBI Taxonomy" id="30357"/>
    <lineage>
        <taxon>Eukaryota</taxon>
        <taxon>Metazoa</taxon>
        <taxon>Chordata</taxon>
        <taxon>Craniata</taxon>
        <taxon>Vertebrata</taxon>
        <taxon>Euteleostomi</taxon>
        <taxon>Amphibia</taxon>
        <taxon>Batrachia</taxon>
        <taxon>Anura</taxon>
        <taxon>Neobatrachia</taxon>
        <taxon>Ranoidea</taxon>
        <taxon>Pyxicephalidae</taxon>
        <taxon>Pyxicephalinae</taxon>
        <taxon>Pyxicephalus</taxon>
    </lineage>
</organism>
<sequence>MVRLTNFFRLLAWKPVKKFDPKQRWKTRLALTYAVSSWLVIGGIAYGYFFTKDETESTKNDNKSSKDTELDELDELDQEILEGKEVYSAKFIYNDTYIPLSKKLAGFFKPYEKSAEKSPKES</sequence>
<feature type="transmembrane region" description="Helical" evidence="1">
    <location>
        <begin position="29"/>
        <end position="49"/>
    </location>
</feature>
<dbReference type="Proteomes" id="UP001181693">
    <property type="component" value="Unassembled WGS sequence"/>
</dbReference>
<reference evidence="2" key="1">
    <citation type="thesis" date="2020" institute="ProQuest LLC" country="789 East Eisenhower Parkway, Ann Arbor, MI, USA">
        <title>Comparative Genomics and Chromosome Evolution.</title>
        <authorList>
            <person name="Mudd A.B."/>
        </authorList>
    </citation>
    <scope>NUCLEOTIDE SEQUENCE</scope>
    <source>
        <strain evidence="2">1538</strain>
        <tissue evidence="2">Blood</tissue>
    </source>
</reference>
<evidence type="ECO:0000313" key="2">
    <source>
        <dbReference type="EMBL" id="DBA27007.1"/>
    </source>
</evidence>
<comment type="caution">
    <text evidence="2">The sequence shown here is derived from an EMBL/GenBank/DDBJ whole genome shotgun (WGS) entry which is preliminary data.</text>
</comment>
<keyword evidence="1" id="KW-0812">Transmembrane</keyword>
<accession>A0AAV3AW95</accession>
<evidence type="ECO:0000313" key="3">
    <source>
        <dbReference type="Proteomes" id="UP001181693"/>
    </source>
</evidence>